<feature type="region of interest" description="Disordered" evidence="1">
    <location>
        <begin position="199"/>
        <end position="265"/>
    </location>
</feature>
<feature type="region of interest" description="Disordered" evidence="1">
    <location>
        <begin position="1"/>
        <end position="42"/>
    </location>
</feature>
<feature type="compositionally biased region" description="Low complexity" evidence="1">
    <location>
        <begin position="239"/>
        <end position="250"/>
    </location>
</feature>
<reference evidence="2" key="1">
    <citation type="submission" date="2023-10" db="EMBL/GenBank/DDBJ databases">
        <authorList>
            <person name="Chen Y."/>
            <person name="Shah S."/>
            <person name="Dougan E. K."/>
            <person name="Thang M."/>
            <person name="Chan C."/>
        </authorList>
    </citation>
    <scope>NUCLEOTIDE SEQUENCE [LARGE SCALE GENOMIC DNA]</scope>
</reference>
<feature type="compositionally biased region" description="Basic and acidic residues" evidence="1">
    <location>
        <begin position="256"/>
        <end position="265"/>
    </location>
</feature>
<gene>
    <name evidence="2" type="ORF">PCOR1329_LOCUS70390</name>
</gene>
<dbReference type="Proteomes" id="UP001189429">
    <property type="component" value="Unassembled WGS sequence"/>
</dbReference>
<name>A0ABN9WTE6_9DINO</name>
<dbReference type="EMBL" id="CAUYUJ010019293">
    <property type="protein sequence ID" value="CAK0890064.1"/>
    <property type="molecule type" value="Genomic_DNA"/>
</dbReference>
<comment type="caution">
    <text evidence="2">The sequence shown here is derived from an EMBL/GenBank/DDBJ whole genome shotgun (WGS) entry which is preliminary data.</text>
</comment>
<evidence type="ECO:0000256" key="1">
    <source>
        <dbReference type="SAM" id="MobiDB-lite"/>
    </source>
</evidence>
<organism evidence="2 3">
    <name type="scientific">Prorocentrum cordatum</name>
    <dbReference type="NCBI Taxonomy" id="2364126"/>
    <lineage>
        <taxon>Eukaryota</taxon>
        <taxon>Sar</taxon>
        <taxon>Alveolata</taxon>
        <taxon>Dinophyceae</taxon>
        <taxon>Prorocentrales</taxon>
        <taxon>Prorocentraceae</taxon>
        <taxon>Prorocentrum</taxon>
    </lineage>
</organism>
<accession>A0ABN9WTE6</accession>
<feature type="compositionally biased region" description="Basic and acidic residues" evidence="1">
    <location>
        <begin position="199"/>
        <end position="225"/>
    </location>
</feature>
<sequence length="265" mass="28825">MMAEASDWLMASARSSAAQPRARAPAPRPTLRKGGGKGPEDAHVNAKLLRQLESQVRSLKSGAGLTLYSPSDDSIGQTLKEYQKKMARKNNTPELGPPERQSFAALLNAFSGWLEQQGNAQVPVKSLADVPKRLLLMMTKGGRELAITWVKECGTSTVQNSSIARISMKVLGCITLTDPFEPGPNALEDQEALWRTLADKDADEGDKRKAEARVLRSPPEHEQLNHGKVISAGLVSHFSGSRLQQQSGQSPARQARANDHSREVD</sequence>
<feature type="compositionally biased region" description="Low complexity" evidence="1">
    <location>
        <begin position="11"/>
        <end position="25"/>
    </location>
</feature>
<evidence type="ECO:0000313" key="2">
    <source>
        <dbReference type="EMBL" id="CAK0890064.1"/>
    </source>
</evidence>
<protein>
    <submittedName>
        <fullName evidence="2">Uncharacterized protein</fullName>
    </submittedName>
</protein>
<proteinExistence type="predicted"/>
<keyword evidence="3" id="KW-1185">Reference proteome</keyword>
<evidence type="ECO:0000313" key="3">
    <source>
        <dbReference type="Proteomes" id="UP001189429"/>
    </source>
</evidence>